<dbReference type="Proteomes" id="UP000261284">
    <property type="component" value="Unassembled WGS sequence"/>
</dbReference>
<dbReference type="InterPro" id="IPR050833">
    <property type="entry name" value="Poly_Biosynth_Transport"/>
</dbReference>
<reference evidence="7 8" key="1">
    <citation type="submission" date="2018-08" db="EMBL/GenBank/DDBJ databases">
        <title>Chitinophagaceae sp. K23C18032701, a novel bacterium isolated from forest soil.</title>
        <authorList>
            <person name="Wang C."/>
        </authorList>
    </citation>
    <scope>NUCLEOTIDE SEQUENCE [LARGE SCALE GENOMIC DNA]</scope>
    <source>
        <strain evidence="7 8">K23C18032701</strain>
    </source>
</reference>
<feature type="transmembrane region" description="Helical" evidence="6">
    <location>
        <begin position="384"/>
        <end position="402"/>
    </location>
</feature>
<dbReference type="AlphaFoldDB" id="A0A3E1NFV1"/>
<dbReference type="OrthoDB" id="9815702at2"/>
<dbReference type="Pfam" id="PF01943">
    <property type="entry name" value="Polysacc_synt"/>
    <property type="match status" value="1"/>
</dbReference>
<evidence type="ECO:0000256" key="6">
    <source>
        <dbReference type="SAM" id="Phobius"/>
    </source>
</evidence>
<feature type="transmembrane region" description="Helical" evidence="6">
    <location>
        <begin position="7"/>
        <end position="27"/>
    </location>
</feature>
<feature type="transmembrane region" description="Helical" evidence="6">
    <location>
        <begin position="355"/>
        <end position="378"/>
    </location>
</feature>
<feature type="transmembrane region" description="Helical" evidence="6">
    <location>
        <begin position="85"/>
        <end position="109"/>
    </location>
</feature>
<dbReference type="CDD" id="cd13128">
    <property type="entry name" value="MATE_Wzx_like"/>
    <property type="match status" value="1"/>
</dbReference>
<evidence type="ECO:0000256" key="4">
    <source>
        <dbReference type="ARBA" id="ARBA00022989"/>
    </source>
</evidence>
<accession>A0A3E1NFV1</accession>
<feature type="transmembrane region" description="Helical" evidence="6">
    <location>
        <begin position="253"/>
        <end position="270"/>
    </location>
</feature>
<dbReference type="PANTHER" id="PTHR30250">
    <property type="entry name" value="PST FAMILY PREDICTED COLANIC ACID TRANSPORTER"/>
    <property type="match status" value="1"/>
</dbReference>
<evidence type="ECO:0000256" key="3">
    <source>
        <dbReference type="ARBA" id="ARBA00022692"/>
    </source>
</evidence>
<feature type="transmembrane region" description="Helical" evidence="6">
    <location>
        <begin position="143"/>
        <end position="163"/>
    </location>
</feature>
<comment type="subcellular location">
    <subcellularLocation>
        <location evidence="1">Cell membrane</location>
        <topology evidence="1">Multi-pass membrane protein</topology>
    </subcellularLocation>
</comment>
<gene>
    <name evidence="7" type="ORF">DXN05_19050</name>
</gene>
<feature type="transmembrane region" description="Helical" evidence="6">
    <location>
        <begin position="291"/>
        <end position="313"/>
    </location>
</feature>
<name>A0A3E1NFV1_9BACT</name>
<comment type="caution">
    <text evidence="7">The sequence shown here is derived from an EMBL/GenBank/DDBJ whole genome shotgun (WGS) entry which is preliminary data.</text>
</comment>
<feature type="transmembrane region" description="Helical" evidence="6">
    <location>
        <begin position="115"/>
        <end position="134"/>
    </location>
</feature>
<keyword evidence="4 6" id="KW-1133">Transmembrane helix</keyword>
<dbReference type="GO" id="GO:0005886">
    <property type="term" value="C:plasma membrane"/>
    <property type="evidence" value="ECO:0007669"/>
    <property type="project" value="UniProtKB-SubCell"/>
</dbReference>
<keyword evidence="2" id="KW-1003">Cell membrane</keyword>
<evidence type="ECO:0000256" key="5">
    <source>
        <dbReference type="ARBA" id="ARBA00023136"/>
    </source>
</evidence>
<evidence type="ECO:0000313" key="8">
    <source>
        <dbReference type="Proteomes" id="UP000261284"/>
    </source>
</evidence>
<dbReference type="PANTHER" id="PTHR30250:SF11">
    <property type="entry name" value="O-ANTIGEN TRANSPORTER-RELATED"/>
    <property type="match status" value="1"/>
</dbReference>
<feature type="transmembrane region" description="Helical" evidence="6">
    <location>
        <begin position="319"/>
        <end position="343"/>
    </location>
</feature>
<evidence type="ECO:0000256" key="1">
    <source>
        <dbReference type="ARBA" id="ARBA00004651"/>
    </source>
</evidence>
<feature type="transmembrane region" description="Helical" evidence="6">
    <location>
        <begin position="47"/>
        <end position="64"/>
    </location>
</feature>
<keyword evidence="3 6" id="KW-0812">Transmembrane</keyword>
<sequence>MATVRKNFVYNTILTTSNILFPIISFPYASRILGPEGIGKVQFVSNFVQYFVLVAGLGIPVYGIREVAKRRENAADLNSFISQLIILNIATSLVMSMVYLAIVCIVPSLFKDFTYYLIACATLVLSFCNVDWLFSGLEKFRFITLRSVIVKAISLVALFFLVRTGNDKINYLWIIVGTVVLNNLWNIWSARAFLFRSPIVIKDIKKHLLPLFFIFSTFAAVSIYTILDTIILGFLTNDESVGYYTAASRLNKLVIPLLISLGTVLIPQISQAFKENQLAEAKRLIKESLNFIILAGIPITVGLIAVAPELVVIFSGAQFVPAITTMQLFAPAILIIALSNVLALQTLTPAGRDKYVTVSVLGGVVFSLIANFVLIRFYGFNGAAVANVLTEIIVLICLFFFTRRVIKIDFDFRLFIQSLLSSLLFFPIAILSRMIVKNIFWGCGITIIASVVVYGVLQLFVFRNENLVRSVNIRKK</sequence>
<proteinExistence type="predicted"/>
<evidence type="ECO:0000256" key="2">
    <source>
        <dbReference type="ARBA" id="ARBA00022475"/>
    </source>
</evidence>
<feature type="transmembrane region" description="Helical" evidence="6">
    <location>
        <begin position="414"/>
        <end position="433"/>
    </location>
</feature>
<protein>
    <submittedName>
        <fullName evidence="7">Flippase</fullName>
    </submittedName>
</protein>
<dbReference type="EMBL" id="QTJU01000008">
    <property type="protein sequence ID" value="RFM26668.1"/>
    <property type="molecule type" value="Genomic_DNA"/>
</dbReference>
<feature type="transmembrane region" description="Helical" evidence="6">
    <location>
        <begin position="439"/>
        <end position="462"/>
    </location>
</feature>
<evidence type="ECO:0000313" key="7">
    <source>
        <dbReference type="EMBL" id="RFM26668.1"/>
    </source>
</evidence>
<keyword evidence="8" id="KW-1185">Reference proteome</keyword>
<dbReference type="InterPro" id="IPR002797">
    <property type="entry name" value="Polysacc_synth"/>
</dbReference>
<organism evidence="7 8">
    <name type="scientific">Deminuibacter soli</name>
    <dbReference type="NCBI Taxonomy" id="2291815"/>
    <lineage>
        <taxon>Bacteria</taxon>
        <taxon>Pseudomonadati</taxon>
        <taxon>Bacteroidota</taxon>
        <taxon>Chitinophagia</taxon>
        <taxon>Chitinophagales</taxon>
        <taxon>Chitinophagaceae</taxon>
        <taxon>Deminuibacter</taxon>
    </lineage>
</organism>
<feature type="transmembrane region" description="Helical" evidence="6">
    <location>
        <begin position="208"/>
        <end position="233"/>
    </location>
</feature>
<keyword evidence="5 6" id="KW-0472">Membrane</keyword>
<feature type="transmembrane region" description="Helical" evidence="6">
    <location>
        <begin position="169"/>
        <end position="188"/>
    </location>
</feature>
<dbReference type="RefSeq" id="WP_116848872.1">
    <property type="nucleotide sequence ID" value="NZ_QTJU01000008.1"/>
</dbReference>